<dbReference type="PANTHER" id="PTHR39327:SF1">
    <property type="entry name" value="BLR5470 PROTEIN"/>
    <property type="match status" value="1"/>
</dbReference>
<feature type="chain" id="PRO_5045914573" evidence="1">
    <location>
        <begin position="29"/>
        <end position="317"/>
    </location>
</feature>
<dbReference type="Pfam" id="PF06035">
    <property type="entry name" value="Peptidase_C93"/>
    <property type="match status" value="1"/>
</dbReference>
<accession>A0ABS6V8F4</accession>
<evidence type="ECO:0000313" key="2">
    <source>
        <dbReference type="EMBL" id="MBW0145859.1"/>
    </source>
</evidence>
<dbReference type="PANTHER" id="PTHR39327">
    <property type="match status" value="1"/>
</dbReference>
<evidence type="ECO:0000256" key="1">
    <source>
        <dbReference type="SAM" id="SignalP"/>
    </source>
</evidence>
<dbReference type="Proteomes" id="UP000698028">
    <property type="component" value="Unassembled WGS sequence"/>
</dbReference>
<reference evidence="2 3" key="1">
    <citation type="submission" date="2021-07" db="EMBL/GenBank/DDBJ databases">
        <title>The draft genome sequence of Sphingomicrobium sp. B8.</title>
        <authorList>
            <person name="Mu L."/>
        </authorList>
    </citation>
    <scope>NUCLEOTIDE SEQUENCE [LARGE SCALE GENOMIC DNA]</scope>
    <source>
        <strain evidence="2 3">B8</strain>
    </source>
</reference>
<sequence length="317" mass="34431">MIKHAPISLALKLSSAAALLLAPSAALAEDDAGKNGAQFQLAERTFSSAKSDAILGQGSALAALLGKQGVAVREAPARLPAPASYAAYDRPTPYVQRAAIDRRAHPSRPDLFGTVALEVGKTPFDQRWAAVERRPVYGAAARYARGLRGMNEATILDRVNRYVNGRVAFTEDRAQFGRADRWLSAGETFSRGRGDCEDYAIAKMQMLRAAGFASDDLYLVVLKDLVRRADHAVLAVRSGGRFQVLDNGTDRIVDAADIADYRPILTYSAGKAWTHGYQRYDRPDFPPVNIASYMPALQDGQRVALADIMPVRPAANR</sequence>
<dbReference type="EMBL" id="JAHVAH010000001">
    <property type="protein sequence ID" value="MBW0145859.1"/>
    <property type="molecule type" value="Genomic_DNA"/>
</dbReference>
<name>A0ABS6V8F4_9SPHN</name>
<evidence type="ECO:0000313" key="3">
    <source>
        <dbReference type="Proteomes" id="UP000698028"/>
    </source>
</evidence>
<keyword evidence="1" id="KW-0732">Signal</keyword>
<keyword evidence="3" id="KW-1185">Reference proteome</keyword>
<gene>
    <name evidence="2" type="ORF">KTQ36_11205</name>
</gene>
<dbReference type="InterPro" id="IPR010319">
    <property type="entry name" value="Transglutaminase-like_Cys_pept"/>
</dbReference>
<organism evidence="2 3">
    <name type="scientific">Sphingomicrobium clamense</name>
    <dbReference type="NCBI Taxonomy" id="2851013"/>
    <lineage>
        <taxon>Bacteria</taxon>
        <taxon>Pseudomonadati</taxon>
        <taxon>Pseudomonadota</taxon>
        <taxon>Alphaproteobacteria</taxon>
        <taxon>Sphingomonadales</taxon>
        <taxon>Sphingomonadaceae</taxon>
        <taxon>Sphingomicrobium</taxon>
    </lineage>
</organism>
<feature type="signal peptide" evidence="1">
    <location>
        <begin position="1"/>
        <end position="28"/>
    </location>
</feature>
<protein>
    <submittedName>
        <fullName evidence="2">Transglutaminase-like cysteine peptidase</fullName>
    </submittedName>
</protein>
<proteinExistence type="predicted"/>
<comment type="caution">
    <text evidence="2">The sequence shown here is derived from an EMBL/GenBank/DDBJ whole genome shotgun (WGS) entry which is preliminary data.</text>
</comment>
<dbReference type="RefSeq" id="WP_218633737.1">
    <property type="nucleotide sequence ID" value="NZ_JAHVAH010000001.1"/>
</dbReference>